<organism evidence="2 3">
    <name type="scientific">Flavobacterium helocola</name>
    <dbReference type="NCBI Taxonomy" id="3139139"/>
    <lineage>
        <taxon>Bacteria</taxon>
        <taxon>Pseudomonadati</taxon>
        <taxon>Bacteroidota</taxon>
        <taxon>Flavobacteriia</taxon>
        <taxon>Flavobacteriales</taxon>
        <taxon>Flavobacteriaceae</taxon>
        <taxon>Flavobacterium</taxon>
    </lineage>
</organism>
<dbReference type="PANTHER" id="PTHR45947:SF3">
    <property type="entry name" value="SULFOQUINOVOSYL TRANSFERASE SQD2"/>
    <property type="match status" value="1"/>
</dbReference>
<keyword evidence="2" id="KW-0808">Transferase</keyword>
<dbReference type="SUPFAM" id="SSF53756">
    <property type="entry name" value="UDP-Glycosyltransferase/glycogen phosphorylase"/>
    <property type="match status" value="1"/>
</dbReference>
<dbReference type="PANTHER" id="PTHR45947">
    <property type="entry name" value="SULFOQUINOVOSYL TRANSFERASE SQD2"/>
    <property type="match status" value="1"/>
</dbReference>
<comment type="caution">
    <text evidence="2">The sequence shown here is derived from an EMBL/GenBank/DDBJ whole genome shotgun (WGS) entry which is preliminary data.</text>
</comment>
<evidence type="ECO:0000259" key="1">
    <source>
        <dbReference type="Pfam" id="PF00534"/>
    </source>
</evidence>
<evidence type="ECO:0000313" key="2">
    <source>
        <dbReference type="EMBL" id="MEL1248126.1"/>
    </source>
</evidence>
<gene>
    <name evidence="2" type="ORF">AAEO58_08725</name>
</gene>
<dbReference type="CDD" id="cd03801">
    <property type="entry name" value="GT4_PimA-like"/>
    <property type="match status" value="1"/>
</dbReference>
<evidence type="ECO:0000313" key="3">
    <source>
        <dbReference type="Proteomes" id="UP001393056"/>
    </source>
</evidence>
<keyword evidence="2" id="KW-0328">Glycosyltransferase</keyword>
<dbReference type="RefSeq" id="WP_341683064.1">
    <property type="nucleotide sequence ID" value="NZ_JBBYHT010000003.1"/>
</dbReference>
<dbReference type="GO" id="GO:0016757">
    <property type="term" value="F:glycosyltransferase activity"/>
    <property type="evidence" value="ECO:0007669"/>
    <property type="project" value="UniProtKB-KW"/>
</dbReference>
<dbReference type="Gene3D" id="3.40.50.2000">
    <property type="entry name" value="Glycogen Phosphorylase B"/>
    <property type="match status" value="2"/>
</dbReference>
<dbReference type="InterPro" id="IPR050194">
    <property type="entry name" value="Glycosyltransferase_grp1"/>
</dbReference>
<protein>
    <submittedName>
        <fullName evidence="2">Glycosyltransferase family 4 protein</fullName>
        <ecNumber evidence="2">2.4.-.-</ecNumber>
    </submittedName>
</protein>
<proteinExistence type="predicted"/>
<keyword evidence="3" id="KW-1185">Reference proteome</keyword>
<name>A0ABU9I7A4_9FLAO</name>
<dbReference type="InterPro" id="IPR001296">
    <property type="entry name" value="Glyco_trans_1"/>
</dbReference>
<dbReference type="Proteomes" id="UP001393056">
    <property type="component" value="Unassembled WGS sequence"/>
</dbReference>
<dbReference type="Pfam" id="PF00534">
    <property type="entry name" value="Glycos_transf_1"/>
    <property type="match status" value="1"/>
</dbReference>
<dbReference type="EMBL" id="JBBYHT010000003">
    <property type="protein sequence ID" value="MEL1248126.1"/>
    <property type="molecule type" value="Genomic_DNA"/>
</dbReference>
<accession>A0ABU9I7A4</accession>
<feature type="domain" description="Glycosyl transferase family 1" evidence="1">
    <location>
        <begin position="196"/>
        <end position="358"/>
    </location>
</feature>
<sequence>MRILLINNFNYQNRLKGGVESYLHELIQYAEKNNSDYIFKWFGKDKIKTNWVEKIYHKTITQEIIREIESFQPDVIHCFSIGAPVTPHFMEFAKSKEIPIVFSFRDYYYICPKNYMLNDKNEVLHKHESALECILHHQPKRNILFDTLLYLKQSHHKSIIKKHIDYFLTPSENLTQFVSNHFKKEGKTLANPILIEQNQNSNSEGNYILFVGRLVPEKGILTLLKAFQNIFKQFPNEKLWIVGEGNQIEELQIFVENNELKNVSFLGNKSREELHEIYANSKFSVVPSEYLEAYGNVILESLAFGKTVITSDLVGIKEEIEQNKVGLTYSFKNQKALEEKMVELLSNSGLKSELENNIPNYLVKKTFAKHFSDLVNVYENLLSRNR</sequence>
<reference evidence="2 3" key="1">
    <citation type="submission" date="2024-04" db="EMBL/GenBank/DDBJ databases">
        <title>Flavobacterium sp. DGU41 16S ribosomal RNA gene Genome sequencing and assembly.</title>
        <authorList>
            <person name="Park S."/>
        </authorList>
    </citation>
    <scope>NUCLEOTIDE SEQUENCE [LARGE SCALE GENOMIC DNA]</scope>
    <source>
        <strain evidence="2 3">DGU41</strain>
    </source>
</reference>
<dbReference type="EC" id="2.4.-.-" evidence="2"/>